<dbReference type="PROSITE" id="PS51257">
    <property type="entry name" value="PROKAR_LIPOPROTEIN"/>
    <property type="match status" value="1"/>
</dbReference>
<dbReference type="Pfam" id="PF26628">
    <property type="entry name" value="DUF8202"/>
    <property type="match status" value="1"/>
</dbReference>
<dbReference type="OrthoDB" id="2582440at2"/>
<organism evidence="3 4">
    <name type="scientific">Porphyromonas loveana</name>
    <dbReference type="NCBI Taxonomy" id="1884669"/>
    <lineage>
        <taxon>Bacteria</taxon>
        <taxon>Pseudomonadati</taxon>
        <taxon>Bacteroidota</taxon>
        <taxon>Bacteroidia</taxon>
        <taxon>Bacteroidales</taxon>
        <taxon>Porphyromonadaceae</taxon>
        <taxon>Porphyromonas</taxon>
    </lineage>
</organism>
<feature type="signal peptide" evidence="1">
    <location>
        <begin position="1"/>
        <end position="24"/>
    </location>
</feature>
<evidence type="ECO:0000313" key="3">
    <source>
        <dbReference type="EMBL" id="PVZ07808.1"/>
    </source>
</evidence>
<sequence>MIHASRYFLAAVFSGLFVCYQAAAQSPGGVSGCELWYRTESVTDDLHADYHYRDFSGDTTRLLYLRDGVWKEFRQQKSHIRTYNFHPALNLSVTHPDTAKISRLRRSDLSQCTIVGVFGPRSSGLTSDRLLYGVDARPGKGFLVSKTKAFHGYHPDTIGYSANNIGNLLSGLSSPSAFREQALRVLSYHRSTAPTTGVWSAVGQEATLIQGVGSVTGASSIQTAFGSLLNPLGAFDGYTPEMIVYARKLTPFEQVQISSYLSIKYGITPTHSIYRGTNLLRDYETGNRYNHRLAGIMRERSWDLYQRVGTTSYEEADNYSDQYDSFFESNPYNETSEHRLLSIGREDGNTMDEGSYLLWSDNDRPLTMAPVAAFDGLLLMQRGWQTYSGGMAPPTIQKENLWQSQLYLTIASGSYYTSFSQKEMNQLSRAVTKIPFLEETGSFSFFRNQLQCEYVRIGFSVTDAAVSGSTCSYGYQVRRDGRIYIVVNNTVGNQVATAGANDKISICKNKTQLYLRIGSRVVASSFISIPVSDRSRKFFGIVQFKGINTGENNLTVLTQLRSGGFYDTGNKVELSYSIPPMQVPMSDMPHQVFLCRNMNDDFYTINKIEFIRASEVDPQRQKVIFHNLFWDAKTYFRFGYITRTAISIDTESPDCDGMRSQCNGSVDLLILSMTPEYEYVLSDSISPTEPRHEVCRGISSDTHLHIGNLAEGYYTLEIFCDGELSESLSFFLEAECRKAQQQAEAELQPAEEELMQSLSDRFLVYPLDASEKRFRAKYCTDESEAFSLLVFDATGRMILKREKYAVKPVHHPALPPFWEEPAPKDSVPPFMREWELICSISHLPAGLSDSNWDSQEV</sequence>
<dbReference type="InterPro" id="IPR058515">
    <property type="entry name" value="DUF8202"/>
</dbReference>
<evidence type="ECO:0000256" key="1">
    <source>
        <dbReference type="SAM" id="SignalP"/>
    </source>
</evidence>
<name>A0A2U1F6L6_9PORP</name>
<feature type="domain" description="DUF8202" evidence="2">
    <location>
        <begin position="253"/>
        <end position="423"/>
    </location>
</feature>
<proteinExistence type="predicted"/>
<reference evidence="3 4" key="1">
    <citation type="submission" date="2018-04" db="EMBL/GenBank/DDBJ databases">
        <title>Genomic Encyclopedia of Type Strains, Phase IV (KMG-IV): sequencing the most valuable type-strain genomes for metagenomic binning, comparative biology and taxonomic classification.</title>
        <authorList>
            <person name="Goeker M."/>
        </authorList>
    </citation>
    <scope>NUCLEOTIDE SEQUENCE [LARGE SCALE GENOMIC DNA]</scope>
    <source>
        <strain evidence="3 4">DSM 28520</strain>
    </source>
</reference>
<dbReference type="AlphaFoldDB" id="A0A2U1F6L6"/>
<dbReference type="RefSeq" id="WP_116679948.1">
    <property type="nucleotide sequence ID" value="NZ_QEKY01000018.1"/>
</dbReference>
<dbReference type="EMBL" id="QEKY01000018">
    <property type="protein sequence ID" value="PVZ07808.1"/>
    <property type="molecule type" value="Genomic_DNA"/>
</dbReference>
<comment type="caution">
    <text evidence="3">The sequence shown here is derived from an EMBL/GenBank/DDBJ whole genome shotgun (WGS) entry which is preliminary data.</text>
</comment>
<evidence type="ECO:0000259" key="2">
    <source>
        <dbReference type="Pfam" id="PF26628"/>
    </source>
</evidence>
<accession>A0A2U1F6L6</accession>
<protein>
    <recommendedName>
        <fullName evidence="2">DUF8202 domain-containing protein</fullName>
    </recommendedName>
</protein>
<dbReference type="GeneID" id="94551418"/>
<keyword evidence="4" id="KW-1185">Reference proteome</keyword>
<evidence type="ECO:0000313" key="4">
    <source>
        <dbReference type="Proteomes" id="UP000245462"/>
    </source>
</evidence>
<feature type="chain" id="PRO_5015619549" description="DUF8202 domain-containing protein" evidence="1">
    <location>
        <begin position="25"/>
        <end position="857"/>
    </location>
</feature>
<gene>
    <name evidence="3" type="ORF">C7382_11827</name>
</gene>
<keyword evidence="1" id="KW-0732">Signal</keyword>
<dbReference type="Proteomes" id="UP000245462">
    <property type="component" value="Unassembled WGS sequence"/>
</dbReference>